<sequence length="448" mass="45071">MSSLINKVKDKLHSDNKTEQPEGTHGPHSSRTANAADPRVDSDRDHRENLGRHDGSYTTGGDNYSYGDTTSSGMTGTGGTFDSSKGSTGFGSTAATGPASKTAGMHSSNIANKTDPRVDSDLDASRNMGLRSGGATAGTGTGTGTGTDTYGSTGTQSETTGFGTSTGPAPNTAGTHKSDMLNKADPRVDSDLDGSRNMGLKSHGATYDAPSGNTGMTGSSGTAMGSGMGSGMGTDTLTGSGATGTYGSSGRDTYGSTGTDTLGSSGRDTYSSTGTGTLGSSGRDTYGSTGTDTLGSSGTGAYGSTGTGTDTYGSTGTHGSSGLGSTGHHTKDTTSSAFGAGTGSVGGSFGNARNTGPAPNTAGPHKSDMMNKADPRVDSDLDNSKTFMGDKTYSQSDRTTAKDPTDAAQVPPSVLRKHIGEPTIEHDNANYDRVRRHSVSHQEQHRGL</sequence>
<feature type="compositionally biased region" description="Gly residues" evidence="1">
    <location>
        <begin position="297"/>
        <end position="306"/>
    </location>
</feature>
<feature type="compositionally biased region" description="Basic and acidic residues" evidence="1">
    <location>
        <begin position="418"/>
        <end position="433"/>
    </location>
</feature>
<feature type="compositionally biased region" description="Low complexity" evidence="1">
    <location>
        <begin position="146"/>
        <end position="155"/>
    </location>
</feature>
<feature type="compositionally biased region" description="Basic and acidic residues" evidence="1">
    <location>
        <begin position="365"/>
        <end position="383"/>
    </location>
</feature>
<comment type="caution">
    <text evidence="2">The sequence shown here is derived from an EMBL/GenBank/DDBJ whole genome shotgun (WGS) entry which is preliminary data.</text>
</comment>
<feature type="compositionally biased region" description="Low complexity" evidence="1">
    <location>
        <begin position="307"/>
        <end position="318"/>
    </location>
</feature>
<feature type="compositionally biased region" description="Low complexity" evidence="1">
    <location>
        <begin position="64"/>
        <end position="97"/>
    </location>
</feature>
<feature type="compositionally biased region" description="Basic and acidic residues" evidence="1">
    <location>
        <begin position="114"/>
        <end position="124"/>
    </location>
</feature>
<feature type="region of interest" description="Disordered" evidence="1">
    <location>
        <begin position="1"/>
        <end position="448"/>
    </location>
</feature>
<dbReference type="AlphaFoldDB" id="A0A9P5CJI8"/>
<name>A0A9P5CJI8_9HYPO</name>
<feature type="compositionally biased region" description="Gly residues" evidence="1">
    <location>
        <begin position="131"/>
        <end position="145"/>
    </location>
</feature>
<evidence type="ECO:0000256" key="1">
    <source>
        <dbReference type="SAM" id="MobiDB-lite"/>
    </source>
</evidence>
<reference evidence="2 3" key="1">
    <citation type="submission" date="2018-06" db="EMBL/GenBank/DDBJ databases">
        <title>Genome analysis of cellulolytic fungus Trichoderma lentiforme CFAM-422.</title>
        <authorList>
            <person name="Steindorff A.S."/>
            <person name="Formighieri E.F."/>
            <person name="Midorikawa G.E.O."/>
            <person name="Tamietti M.S."/>
            <person name="Ramos E.Z."/>
            <person name="Silva A.S."/>
            <person name="Bon E.P.S."/>
            <person name="Mendes T.D."/>
            <person name="Damaso M.C.T."/>
            <person name="Favaro L.C.L."/>
        </authorList>
    </citation>
    <scope>NUCLEOTIDE SEQUENCE [LARGE SCALE GENOMIC DNA]</scope>
    <source>
        <strain evidence="2 3">CFAM-422</strain>
    </source>
</reference>
<protein>
    <submittedName>
        <fullName evidence="2">Uncharacterized protein</fullName>
    </submittedName>
</protein>
<feature type="compositionally biased region" description="Basic and acidic residues" evidence="1">
    <location>
        <begin position="38"/>
        <end position="55"/>
    </location>
</feature>
<feature type="compositionally biased region" description="Basic and acidic residues" evidence="1">
    <location>
        <begin position="7"/>
        <end position="22"/>
    </location>
</feature>
<feature type="compositionally biased region" description="Low complexity" evidence="1">
    <location>
        <begin position="211"/>
        <end position="223"/>
    </location>
</feature>
<dbReference type="PANTHER" id="PTHR39606">
    <property type="entry name" value="SURFACE PROTEIN, PUTATIVE-RELATED"/>
    <property type="match status" value="1"/>
</dbReference>
<feature type="compositionally biased region" description="Basic and acidic residues" evidence="1">
    <location>
        <begin position="176"/>
        <end position="194"/>
    </location>
</feature>
<dbReference type="PANTHER" id="PTHR39606:SF1">
    <property type="entry name" value="CELL SURFACE PROTEIN"/>
    <property type="match status" value="1"/>
</dbReference>
<gene>
    <name evidence="2" type="ORF">CFAM422_000063</name>
</gene>
<proteinExistence type="predicted"/>
<evidence type="ECO:0000313" key="3">
    <source>
        <dbReference type="Proteomes" id="UP000801864"/>
    </source>
</evidence>
<feature type="compositionally biased region" description="Low complexity" evidence="1">
    <location>
        <begin position="233"/>
        <end position="296"/>
    </location>
</feature>
<organism evidence="2 3">
    <name type="scientific">Trichoderma lentiforme</name>
    <dbReference type="NCBI Taxonomy" id="1567552"/>
    <lineage>
        <taxon>Eukaryota</taxon>
        <taxon>Fungi</taxon>
        <taxon>Dikarya</taxon>
        <taxon>Ascomycota</taxon>
        <taxon>Pezizomycotina</taxon>
        <taxon>Sordariomycetes</taxon>
        <taxon>Hypocreomycetidae</taxon>
        <taxon>Hypocreales</taxon>
        <taxon>Hypocreaceae</taxon>
        <taxon>Trichoderma</taxon>
    </lineage>
</organism>
<dbReference type="EMBL" id="QLNT01000001">
    <property type="protein sequence ID" value="KAF3077492.1"/>
    <property type="molecule type" value="Genomic_DNA"/>
</dbReference>
<dbReference type="Proteomes" id="UP000801864">
    <property type="component" value="Unassembled WGS sequence"/>
</dbReference>
<feature type="compositionally biased region" description="Gly residues" evidence="1">
    <location>
        <begin position="340"/>
        <end position="349"/>
    </location>
</feature>
<evidence type="ECO:0000313" key="2">
    <source>
        <dbReference type="EMBL" id="KAF3077492.1"/>
    </source>
</evidence>
<feature type="compositionally biased region" description="Polar residues" evidence="1">
    <location>
        <begin position="156"/>
        <end position="175"/>
    </location>
</feature>
<keyword evidence="3" id="KW-1185">Reference proteome</keyword>
<accession>A0A9P5CJI8</accession>